<dbReference type="HOGENOM" id="CLU_025004_1_0_1"/>
<evidence type="ECO:0000259" key="3">
    <source>
        <dbReference type="Pfam" id="PF11702"/>
    </source>
</evidence>
<dbReference type="GeneID" id="19972682"/>
<dbReference type="InterPro" id="IPR021711">
    <property type="entry name" value="DUF3295"/>
</dbReference>
<evidence type="ECO:0000256" key="1">
    <source>
        <dbReference type="SAM" id="MobiDB-lite"/>
    </source>
</evidence>
<feature type="compositionally biased region" description="Pro residues" evidence="1">
    <location>
        <begin position="445"/>
        <end position="459"/>
    </location>
</feature>
<gene>
    <name evidence="4" type="ORF">HMPREF1541_05343</name>
</gene>
<dbReference type="InParanoid" id="W2RS31"/>
<dbReference type="PANTHER" id="PTHR28014:SF1">
    <property type="entry name" value="NEGATIVE REGULATOR OF RAS-CAMP PATHWAY"/>
    <property type="match status" value="1"/>
</dbReference>
<dbReference type="RefSeq" id="XP_008717905.1">
    <property type="nucleotide sequence ID" value="XM_008719683.1"/>
</dbReference>
<feature type="compositionally biased region" description="Basic and acidic residues" evidence="1">
    <location>
        <begin position="316"/>
        <end position="325"/>
    </location>
</feature>
<dbReference type="InterPro" id="IPR013860">
    <property type="entry name" value="AreA_GATA"/>
</dbReference>
<feature type="compositionally biased region" description="Basic and acidic residues" evidence="1">
    <location>
        <begin position="359"/>
        <end position="380"/>
    </location>
</feature>
<dbReference type="InterPro" id="IPR053043">
    <property type="entry name" value="Ras-cAMP_regulatory"/>
</dbReference>
<proteinExistence type="predicted"/>
<dbReference type="Pfam" id="PF08550">
    <property type="entry name" value="GATA_AreA"/>
    <property type="match status" value="1"/>
</dbReference>
<dbReference type="VEuPathDB" id="FungiDB:HMPREF1541_05343"/>
<feature type="compositionally biased region" description="Low complexity" evidence="1">
    <location>
        <begin position="404"/>
        <end position="419"/>
    </location>
</feature>
<feature type="region of interest" description="Disordered" evidence="1">
    <location>
        <begin position="245"/>
        <end position="471"/>
    </location>
</feature>
<dbReference type="STRING" id="1220924.W2RS31"/>
<organism evidence="4 5">
    <name type="scientific">Cyphellophora europaea (strain CBS 101466)</name>
    <name type="common">Phialophora europaea</name>
    <dbReference type="NCBI Taxonomy" id="1220924"/>
    <lineage>
        <taxon>Eukaryota</taxon>
        <taxon>Fungi</taxon>
        <taxon>Dikarya</taxon>
        <taxon>Ascomycota</taxon>
        <taxon>Pezizomycotina</taxon>
        <taxon>Eurotiomycetes</taxon>
        <taxon>Chaetothyriomycetidae</taxon>
        <taxon>Chaetothyriales</taxon>
        <taxon>Cyphellophoraceae</taxon>
        <taxon>Cyphellophora</taxon>
    </lineage>
</organism>
<feature type="compositionally biased region" description="Low complexity" evidence="1">
    <location>
        <begin position="187"/>
        <end position="205"/>
    </location>
</feature>
<dbReference type="EMBL" id="KB822721">
    <property type="protein sequence ID" value="ETN39120.1"/>
    <property type="molecule type" value="Genomic_DNA"/>
</dbReference>
<dbReference type="Proteomes" id="UP000030752">
    <property type="component" value="Unassembled WGS sequence"/>
</dbReference>
<protein>
    <submittedName>
        <fullName evidence="4">Uncharacterized protein</fullName>
    </submittedName>
</protein>
<dbReference type="GO" id="GO:0006808">
    <property type="term" value="P:regulation of nitrogen utilization"/>
    <property type="evidence" value="ECO:0007669"/>
    <property type="project" value="TreeGrafter"/>
</dbReference>
<feature type="compositionally biased region" description="Acidic residues" evidence="1">
    <location>
        <begin position="326"/>
        <end position="358"/>
    </location>
</feature>
<feature type="domain" description="Nitrogen regulatory protein areA GATA-like" evidence="2">
    <location>
        <begin position="31"/>
        <end position="58"/>
    </location>
</feature>
<name>W2RS31_CYPE1</name>
<dbReference type="eggNOG" id="ENOG502SAS5">
    <property type="taxonomic scope" value="Eukaryota"/>
</dbReference>
<feature type="domain" description="DUF3295" evidence="3">
    <location>
        <begin position="83"/>
        <end position="551"/>
    </location>
</feature>
<feature type="compositionally biased region" description="Polar residues" evidence="1">
    <location>
        <begin position="292"/>
        <end position="302"/>
    </location>
</feature>
<sequence>MPSRLNAPVLTLDAAKMHQVDPRNVESLFGMWTVFNKCSQNIKDGSRLENLSWRLWARETLCCPPQPDKSIVPAIDVPAARTSQVPSLSNSPSSSDESGSEGEEEEISQEKRRRSPSLADEDSALSKSRGKEPHLTPTTLKKIVVQIQEKSELGPLSPSIKASISSLPAEAEKPTDEETESKPLQNSTDSCISGTTITTTSTSATRKSDHRSSDTSVSSDGLIRSGSVVHGFSPVSTSFRAKAMSGLPVPSSKLAVSPAQKPGMFQLGVSSEDDESSFENRPSALKPPPARSSLSHSLNRQQIAGRLQKKTTSFRDIVEQRRMDSDAEADEGAIATDSEDGDSVFDEEENDDWEDSPSDDDKTPAQDPPTFRRVESRPDLVSRPSMLSMQLDQRRRTSGLQNEASRSSPAFRRSRAASPNGPSLPRSPEDHDEDGGLMMRGSDPKPQPRPMPIAMPQPPNQTLAHSPRTTRRNMLSTELTESLRKNLLWERQQKSQTVNAFLKRNRNAQSMANLQGAVKQPPLAPKQPEHRSNNSWNQEFDNPWEFNAKGW</sequence>
<feature type="region of interest" description="Disordered" evidence="1">
    <location>
        <begin position="81"/>
        <end position="137"/>
    </location>
</feature>
<keyword evidence="5" id="KW-1185">Reference proteome</keyword>
<feature type="region of interest" description="Disordered" evidence="1">
    <location>
        <begin position="150"/>
        <end position="228"/>
    </location>
</feature>
<dbReference type="GO" id="GO:0031930">
    <property type="term" value="P:mitochondria-nucleus signaling pathway"/>
    <property type="evidence" value="ECO:0007669"/>
    <property type="project" value="TreeGrafter"/>
</dbReference>
<feature type="region of interest" description="Disordered" evidence="1">
    <location>
        <begin position="518"/>
        <end position="551"/>
    </location>
</feature>
<evidence type="ECO:0000313" key="5">
    <source>
        <dbReference type="Proteomes" id="UP000030752"/>
    </source>
</evidence>
<dbReference type="PANTHER" id="PTHR28014">
    <property type="entry name" value="NEGATIVE REGULATOR OF RAS-CAMP PATHWAY"/>
    <property type="match status" value="1"/>
</dbReference>
<evidence type="ECO:0000313" key="4">
    <source>
        <dbReference type="EMBL" id="ETN39120.1"/>
    </source>
</evidence>
<dbReference type="GO" id="GO:0000122">
    <property type="term" value="P:negative regulation of transcription by RNA polymerase II"/>
    <property type="evidence" value="ECO:0007669"/>
    <property type="project" value="TreeGrafter"/>
</dbReference>
<evidence type="ECO:0000259" key="2">
    <source>
        <dbReference type="Pfam" id="PF08550"/>
    </source>
</evidence>
<reference evidence="4 5" key="1">
    <citation type="submission" date="2013-03" db="EMBL/GenBank/DDBJ databases">
        <title>The Genome Sequence of Phialophora europaea CBS 101466.</title>
        <authorList>
            <consortium name="The Broad Institute Genomics Platform"/>
            <person name="Cuomo C."/>
            <person name="de Hoog S."/>
            <person name="Gorbushina A."/>
            <person name="Walker B."/>
            <person name="Young S.K."/>
            <person name="Zeng Q."/>
            <person name="Gargeya S."/>
            <person name="Fitzgerald M."/>
            <person name="Haas B."/>
            <person name="Abouelleil A."/>
            <person name="Allen A.W."/>
            <person name="Alvarado L."/>
            <person name="Arachchi H.M."/>
            <person name="Berlin A.M."/>
            <person name="Chapman S.B."/>
            <person name="Gainer-Dewar J."/>
            <person name="Goldberg J."/>
            <person name="Griggs A."/>
            <person name="Gujja S."/>
            <person name="Hansen M."/>
            <person name="Howarth C."/>
            <person name="Imamovic A."/>
            <person name="Ireland A."/>
            <person name="Larimer J."/>
            <person name="McCowan C."/>
            <person name="Murphy C."/>
            <person name="Pearson M."/>
            <person name="Poon T.W."/>
            <person name="Priest M."/>
            <person name="Roberts A."/>
            <person name="Saif S."/>
            <person name="Shea T."/>
            <person name="Sisk P."/>
            <person name="Sykes S."/>
            <person name="Wortman J."/>
            <person name="Nusbaum C."/>
            <person name="Birren B."/>
        </authorList>
    </citation>
    <scope>NUCLEOTIDE SEQUENCE [LARGE SCALE GENOMIC DNA]</scope>
    <source>
        <strain evidence="4 5">CBS 101466</strain>
    </source>
</reference>
<feature type="compositionally biased region" description="Acidic residues" evidence="1">
    <location>
        <begin position="98"/>
        <end position="107"/>
    </location>
</feature>
<feature type="compositionally biased region" description="Low complexity" evidence="1">
    <location>
        <begin position="83"/>
        <end position="97"/>
    </location>
</feature>
<dbReference type="AlphaFoldDB" id="W2RS31"/>
<accession>W2RS31</accession>
<dbReference type="Pfam" id="PF11702">
    <property type="entry name" value="DUF3295"/>
    <property type="match status" value="1"/>
</dbReference>
<dbReference type="OrthoDB" id="5054775at2759"/>
<dbReference type="GO" id="GO:0005737">
    <property type="term" value="C:cytoplasm"/>
    <property type="evidence" value="ECO:0007669"/>
    <property type="project" value="TreeGrafter"/>
</dbReference>